<keyword evidence="2 4" id="KW-0547">Nucleotide-binding</keyword>
<keyword evidence="3 4" id="KW-0067">ATP-binding</keyword>
<evidence type="ECO:0000256" key="2">
    <source>
        <dbReference type="ARBA" id="ARBA00022741"/>
    </source>
</evidence>
<organism evidence="6 7">
    <name type="scientific">Streptomyces alboflavus</name>
    <dbReference type="NCBI Taxonomy" id="67267"/>
    <lineage>
        <taxon>Bacteria</taxon>
        <taxon>Bacillati</taxon>
        <taxon>Actinomycetota</taxon>
        <taxon>Actinomycetes</taxon>
        <taxon>Kitasatosporales</taxon>
        <taxon>Streptomycetaceae</taxon>
        <taxon>Streptomyces</taxon>
    </lineage>
</organism>
<evidence type="ECO:0000259" key="5">
    <source>
        <dbReference type="PROSITE" id="PS50975"/>
    </source>
</evidence>
<protein>
    <submittedName>
        <fullName evidence="6">Carboxylase</fullName>
    </submittedName>
</protein>
<name>A0A291W4I5_9ACTN</name>
<dbReference type="RefSeq" id="WP_100112407.1">
    <property type="nucleotide sequence ID" value="NZ_CP023976.1"/>
</dbReference>
<gene>
    <name evidence="6" type="ORF">SMD44_p10067</name>
</gene>
<evidence type="ECO:0000313" key="6">
    <source>
        <dbReference type="EMBL" id="ATM24566.1"/>
    </source>
</evidence>
<dbReference type="AlphaFoldDB" id="A0A291W4I5"/>
<dbReference type="KEGG" id="salf:SMD44_p10067"/>
<keyword evidence="7" id="KW-1185">Reference proteome</keyword>
<dbReference type="PANTHER" id="PTHR43585:SF2">
    <property type="entry name" value="ATP-GRASP ENZYME FSQD"/>
    <property type="match status" value="1"/>
</dbReference>
<dbReference type="GO" id="GO:0046872">
    <property type="term" value="F:metal ion binding"/>
    <property type="evidence" value="ECO:0007669"/>
    <property type="project" value="InterPro"/>
</dbReference>
<dbReference type="Proteomes" id="UP000195880">
    <property type="component" value="Plasmid pMDJK44.1"/>
</dbReference>
<dbReference type="OrthoDB" id="24041at2"/>
<dbReference type="Gene3D" id="3.30.470.20">
    <property type="entry name" value="ATP-grasp fold, B domain"/>
    <property type="match status" value="1"/>
</dbReference>
<evidence type="ECO:0000313" key="7">
    <source>
        <dbReference type="Proteomes" id="UP000195880"/>
    </source>
</evidence>
<dbReference type="PANTHER" id="PTHR43585">
    <property type="entry name" value="FUMIPYRROLE BIOSYNTHESIS PROTEIN C"/>
    <property type="match status" value="1"/>
</dbReference>
<dbReference type="Pfam" id="PF13535">
    <property type="entry name" value="ATP-grasp_4"/>
    <property type="match status" value="1"/>
</dbReference>
<dbReference type="PROSITE" id="PS50975">
    <property type="entry name" value="ATP_GRASP"/>
    <property type="match status" value="1"/>
</dbReference>
<keyword evidence="1" id="KW-0436">Ligase</keyword>
<dbReference type="InterPro" id="IPR041472">
    <property type="entry name" value="BL00235/CARNS1_N"/>
</dbReference>
<dbReference type="EMBL" id="CP023976">
    <property type="protein sequence ID" value="ATM24566.1"/>
    <property type="molecule type" value="Genomic_DNA"/>
</dbReference>
<dbReference type="GO" id="GO:0016874">
    <property type="term" value="F:ligase activity"/>
    <property type="evidence" value="ECO:0007669"/>
    <property type="project" value="UniProtKB-KW"/>
</dbReference>
<dbReference type="InterPro" id="IPR011761">
    <property type="entry name" value="ATP-grasp"/>
</dbReference>
<reference evidence="6 7" key="1">
    <citation type="submission" date="2017-10" db="EMBL/GenBank/DDBJ databases">
        <title>Streptomyces alboflavus Genome sequencing and assembly.</title>
        <authorList>
            <person name="Wang Y."/>
            <person name="Du B."/>
            <person name="Ding Y."/>
            <person name="Liu H."/>
            <person name="Hou Q."/>
            <person name="Liu K."/>
            <person name="Wang C."/>
            <person name="Yao L."/>
        </authorList>
    </citation>
    <scope>NUCLEOTIDE SEQUENCE [LARGE SCALE GENOMIC DNA]</scope>
    <source>
        <strain evidence="6 7">MDJK44</strain>
        <plasmid evidence="7">Plasmid pmdjk44.1</plasmid>
    </source>
</reference>
<proteinExistence type="predicted"/>
<evidence type="ECO:0000256" key="1">
    <source>
        <dbReference type="ARBA" id="ARBA00022598"/>
    </source>
</evidence>
<evidence type="ECO:0000256" key="3">
    <source>
        <dbReference type="ARBA" id="ARBA00022840"/>
    </source>
</evidence>
<dbReference type="Pfam" id="PF18130">
    <property type="entry name" value="ATPgrasp_N"/>
    <property type="match status" value="1"/>
</dbReference>
<dbReference type="SMART" id="SM01209">
    <property type="entry name" value="GARS_A"/>
    <property type="match status" value="1"/>
</dbReference>
<feature type="domain" description="ATP-grasp" evidence="5">
    <location>
        <begin position="120"/>
        <end position="320"/>
    </location>
</feature>
<sequence>MPATPHSPRTPLLVVLGAGSRTWRGYALQHIAAQHPVALLDAQPPAWAKEHAALTRTVDLTDTQAARDAVEALAADRGVAGVLTYLEDHVVLAARLADHLALPGNTPAAVEACRDKYLSRSLLDAADVPSARSYLVGDAETAAEYALLLGGPVVLKPRSLAGSAGVRRADTPDQVRAAFQTARDAGLFGLERTATTGVLIEEYLEGPEISVECVVLGHGTVHIAAVTRKYLGEEPAFVETGHLVDASDPLLTDPQIRDVTLSALTALGISSGVLHVEVRLTPQGPRIIEVNARLAGDLIPHLVHLATGLNLPHIAADLAVGADPELLPSQSQSAAVRFLLPAVTGHITAVHSGVFAPWLDRFQWTAAPGTHVTAPPGATLLDRTALAVVTGPDPQTCHRRLQLVQDRSGIHIQPDSTTSACVA</sequence>
<keyword evidence="6" id="KW-0614">Plasmid</keyword>
<dbReference type="SUPFAM" id="SSF56059">
    <property type="entry name" value="Glutathione synthetase ATP-binding domain-like"/>
    <property type="match status" value="1"/>
</dbReference>
<evidence type="ECO:0000256" key="4">
    <source>
        <dbReference type="PROSITE-ProRule" id="PRU00409"/>
    </source>
</evidence>
<dbReference type="GO" id="GO:0005524">
    <property type="term" value="F:ATP binding"/>
    <property type="evidence" value="ECO:0007669"/>
    <property type="project" value="UniProtKB-UniRule"/>
</dbReference>
<dbReference type="Gene3D" id="3.40.50.20">
    <property type="match status" value="1"/>
</dbReference>
<accession>A0A291W4I5</accession>
<geneLocation type="plasmid" evidence="7">
    <name>pmdjk44.1</name>
</geneLocation>
<dbReference type="InterPro" id="IPR052032">
    <property type="entry name" value="ATP-dep_AA_Ligase"/>
</dbReference>